<protein>
    <submittedName>
        <fullName evidence="2">Uncharacterized protein</fullName>
    </submittedName>
</protein>
<reference evidence="2" key="1">
    <citation type="submission" date="2022-01" db="EMBL/GenBank/DDBJ databases">
        <title>Genome-Based Taxonomic Classification of the Phylum Actinobacteria.</title>
        <authorList>
            <person name="Gao Y."/>
        </authorList>
    </citation>
    <scope>NUCLEOTIDE SEQUENCE</scope>
    <source>
        <strain evidence="2">KLBMP 8922</strain>
    </source>
</reference>
<keyword evidence="3" id="KW-1185">Reference proteome</keyword>
<dbReference type="Proteomes" id="UP001165378">
    <property type="component" value="Unassembled WGS sequence"/>
</dbReference>
<sequence length="176" mass="18790">MTRRPVAALHRLADGNAAQARHVRAWAVVRDDPRATARRIGGLALGAYVTLKAGPAGVAPVGCWWLWQAWRRAPTPAEHTLDTFTGYLHALIGDRTGIHLDELHAVLVEGGLDWTRADLRANLATMGIPVRASVRVGGLVRSGIHRDDLPSPGRPAPLPDRGKAGHGDVAAPAEPM</sequence>
<gene>
    <name evidence="2" type="ORF">LZ495_31595</name>
</gene>
<evidence type="ECO:0000256" key="1">
    <source>
        <dbReference type="SAM" id="MobiDB-lite"/>
    </source>
</evidence>
<evidence type="ECO:0000313" key="2">
    <source>
        <dbReference type="EMBL" id="MCF2531737.1"/>
    </source>
</evidence>
<organism evidence="2 3">
    <name type="scientific">Yinghuangia soli</name>
    <dbReference type="NCBI Taxonomy" id="2908204"/>
    <lineage>
        <taxon>Bacteria</taxon>
        <taxon>Bacillati</taxon>
        <taxon>Actinomycetota</taxon>
        <taxon>Actinomycetes</taxon>
        <taxon>Kitasatosporales</taxon>
        <taxon>Streptomycetaceae</taxon>
        <taxon>Yinghuangia</taxon>
    </lineage>
</organism>
<feature type="region of interest" description="Disordered" evidence="1">
    <location>
        <begin position="143"/>
        <end position="176"/>
    </location>
</feature>
<comment type="caution">
    <text evidence="2">The sequence shown here is derived from an EMBL/GenBank/DDBJ whole genome shotgun (WGS) entry which is preliminary data.</text>
</comment>
<accession>A0AA41U5B5</accession>
<name>A0AA41U5B5_9ACTN</name>
<dbReference type="RefSeq" id="WP_235056386.1">
    <property type="nucleotide sequence ID" value="NZ_JAKFHA010000026.1"/>
</dbReference>
<proteinExistence type="predicted"/>
<evidence type="ECO:0000313" key="3">
    <source>
        <dbReference type="Proteomes" id="UP001165378"/>
    </source>
</evidence>
<dbReference type="EMBL" id="JAKFHA010000026">
    <property type="protein sequence ID" value="MCF2531737.1"/>
    <property type="molecule type" value="Genomic_DNA"/>
</dbReference>
<dbReference type="AlphaFoldDB" id="A0AA41U5B5"/>